<dbReference type="EMBL" id="JATAAI010000001">
    <property type="protein sequence ID" value="KAK1748360.1"/>
    <property type="molecule type" value="Genomic_DNA"/>
</dbReference>
<name>A0AAD8YN51_9STRA</name>
<evidence type="ECO:0000313" key="3">
    <source>
        <dbReference type="EMBL" id="KAK1748360.1"/>
    </source>
</evidence>
<gene>
    <name evidence="3" type="ORF">QTG54_000299</name>
</gene>
<keyword evidence="2" id="KW-0812">Transmembrane</keyword>
<reference evidence="3" key="1">
    <citation type="submission" date="2023-06" db="EMBL/GenBank/DDBJ databases">
        <title>Survivors Of The Sea: Transcriptome response of Skeletonema marinoi to long-term dormancy.</title>
        <authorList>
            <person name="Pinder M.I.M."/>
            <person name="Kourtchenko O."/>
            <person name="Robertson E.K."/>
            <person name="Larsson T."/>
            <person name="Maumus F."/>
            <person name="Osuna-Cruz C.M."/>
            <person name="Vancaester E."/>
            <person name="Stenow R."/>
            <person name="Vandepoele K."/>
            <person name="Ploug H."/>
            <person name="Bruchert V."/>
            <person name="Godhe A."/>
            <person name="Topel M."/>
        </authorList>
    </citation>
    <scope>NUCLEOTIDE SEQUENCE</scope>
    <source>
        <strain evidence="3">R05AC</strain>
    </source>
</reference>
<feature type="transmembrane region" description="Helical" evidence="2">
    <location>
        <begin position="296"/>
        <end position="318"/>
    </location>
</feature>
<keyword evidence="2" id="KW-1133">Transmembrane helix</keyword>
<protein>
    <submittedName>
        <fullName evidence="3">Uncharacterized protein</fullName>
    </submittedName>
</protein>
<feature type="region of interest" description="Disordered" evidence="1">
    <location>
        <begin position="193"/>
        <end position="212"/>
    </location>
</feature>
<feature type="compositionally biased region" description="Low complexity" evidence="1">
    <location>
        <begin position="193"/>
        <end position="203"/>
    </location>
</feature>
<dbReference type="Proteomes" id="UP001224775">
    <property type="component" value="Unassembled WGS sequence"/>
</dbReference>
<feature type="compositionally biased region" description="Low complexity" evidence="1">
    <location>
        <begin position="28"/>
        <end position="42"/>
    </location>
</feature>
<feature type="compositionally biased region" description="Polar residues" evidence="1">
    <location>
        <begin position="59"/>
        <end position="78"/>
    </location>
</feature>
<evidence type="ECO:0000256" key="2">
    <source>
        <dbReference type="SAM" id="Phobius"/>
    </source>
</evidence>
<dbReference type="AlphaFoldDB" id="A0AAD8YN51"/>
<keyword evidence="2" id="KW-0472">Membrane</keyword>
<proteinExistence type="predicted"/>
<feature type="region of interest" description="Disordered" evidence="1">
    <location>
        <begin position="1"/>
        <end position="86"/>
    </location>
</feature>
<evidence type="ECO:0000256" key="1">
    <source>
        <dbReference type="SAM" id="MobiDB-lite"/>
    </source>
</evidence>
<accession>A0AAD8YN51</accession>
<organism evidence="3 4">
    <name type="scientific">Skeletonema marinoi</name>
    <dbReference type="NCBI Taxonomy" id="267567"/>
    <lineage>
        <taxon>Eukaryota</taxon>
        <taxon>Sar</taxon>
        <taxon>Stramenopiles</taxon>
        <taxon>Ochrophyta</taxon>
        <taxon>Bacillariophyta</taxon>
        <taxon>Coscinodiscophyceae</taxon>
        <taxon>Thalassiosirophycidae</taxon>
        <taxon>Thalassiosirales</taxon>
        <taxon>Skeletonemataceae</taxon>
        <taxon>Skeletonema</taxon>
        <taxon>Skeletonema marinoi-dohrnii complex</taxon>
    </lineage>
</organism>
<evidence type="ECO:0000313" key="4">
    <source>
        <dbReference type="Proteomes" id="UP001224775"/>
    </source>
</evidence>
<keyword evidence="4" id="KW-1185">Reference proteome</keyword>
<sequence length="327" mass="35276">MSSSQIPATIDTPLKDNGQNSRQSNGANPRRNSSFSRSSANSLIEQPGPVALPPLHPLQRQSSNAQSSSFIRTRTNSDYDNDSVSVMSNGSSVVPVDAGQHGFITYNDDASSTGSMVLSYEQGRDVPPAAYDLPAAIFNVYNPNNSDDRRIGEGLLPNRYSFSSLGVSEKTHKSSETDSVLLPYHVRTKLNASAQNSVSSSQSETGIIPTDVKGPPQSYAYGSIETGLAPPAVYYDNDDAGKQQNIAYGPSVGAYDNPPYHSRPIHPPYEDPRIQYNVQHASVSGHSRQTQSSNGMVYISMLIGLVLFVVVVSALFSIMKTMHKALD</sequence>
<comment type="caution">
    <text evidence="3">The sequence shown here is derived from an EMBL/GenBank/DDBJ whole genome shotgun (WGS) entry which is preliminary data.</text>
</comment>
<feature type="compositionally biased region" description="Polar residues" evidence="1">
    <location>
        <begin position="17"/>
        <end position="27"/>
    </location>
</feature>